<evidence type="ECO:0000259" key="2">
    <source>
        <dbReference type="Pfam" id="PF17919"/>
    </source>
</evidence>
<dbReference type="PANTHER" id="PTHR33064">
    <property type="entry name" value="POL PROTEIN"/>
    <property type="match status" value="1"/>
</dbReference>
<evidence type="ECO:0000313" key="4">
    <source>
        <dbReference type="Proteomes" id="UP000708208"/>
    </source>
</evidence>
<dbReference type="OrthoDB" id="115435at2759"/>
<evidence type="ECO:0000313" key="3">
    <source>
        <dbReference type="EMBL" id="CAG7693223.1"/>
    </source>
</evidence>
<organism evidence="3 4">
    <name type="scientific">Allacma fusca</name>
    <dbReference type="NCBI Taxonomy" id="39272"/>
    <lineage>
        <taxon>Eukaryota</taxon>
        <taxon>Metazoa</taxon>
        <taxon>Ecdysozoa</taxon>
        <taxon>Arthropoda</taxon>
        <taxon>Hexapoda</taxon>
        <taxon>Collembola</taxon>
        <taxon>Symphypleona</taxon>
        <taxon>Sminthuridae</taxon>
        <taxon>Allacma</taxon>
    </lineage>
</organism>
<dbReference type="EMBL" id="CAJVCH010022643">
    <property type="protein sequence ID" value="CAG7693223.1"/>
    <property type="molecule type" value="Genomic_DNA"/>
</dbReference>
<comment type="caution">
    <text evidence="3">The sequence shown here is derived from an EMBL/GenBank/DDBJ whole genome shotgun (WGS) entry which is preliminary data.</text>
</comment>
<proteinExistence type="predicted"/>
<gene>
    <name evidence="3" type="ORF">AFUS01_LOCUS3749</name>
</gene>
<dbReference type="Pfam" id="PF17919">
    <property type="entry name" value="RT_RNaseH_2"/>
    <property type="match status" value="1"/>
</dbReference>
<dbReference type="AlphaFoldDB" id="A0A8J2J7F9"/>
<feature type="compositionally biased region" description="Acidic residues" evidence="1">
    <location>
        <begin position="236"/>
        <end position="245"/>
    </location>
</feature>
<feature type="domain" description="Reverse transcriptase/retrotransposon-derived protein RNase H-like" evidence="2">
    <location>
        <begin position="17"/>
        <end position="112"/>
    </location>
</feature>
<feature type="region of interest" description="Disordered" evidence="1">
    <location>
        <begin position="203"/>
        <end position="245"/>
    </location>
</feature>
<protein>
    <recommendedName>
        <fullName evidence="2">Reverse transcriptase/retrotransposon-derived protein RNase H-like domain-containing protein</fullName>
    </recommendedName>
</protein>
<dbReference type="PANTHER" id="PTHR33064:SF29">
    <property type="entry name" value="PEPTIDASE A2 DOMAIN-CONTAINING PROTEIN-RELATED"/>
    <property type="match status" value="1"/>
</dbReference>
<keyword evidence="4" id="KW-1185">Reference proteome</keyword>
<evidence type="ECO:0000256" key="1">
    <source>
        <dbReference type="SAM" id="MobiDB-lite"/>
    </source>
</evidence>
<dbReference type="InterPro" id="IPR041577">
    <property type="entry name" value="RT_RNaseH_2"/>
</dbReference>
<dbReference type="InterPro" id="IPR051320">
    <property type="entry name" value="Viral_Replic_Matur_Polypro"/>
</dbReference>
<accession>A0A8J2J7F9</accession>
<reference evidence="3" key="1">
    <citation type="submission" date="2021-06" db="EMBL/GenBank/DDBJ databases">
        <authorList>
            <person name="Hodson N. C."/>
            <person name="Mongue J. A."/>
            <person name="Jaron S. K."/>
        </authorList>
    </citation>
    <scope>NUCLEOTIDE SEQUENCE</scope>
</reference>
<dbReference type="Proteomes" id="UP000708208">
    <property type="component" value="Unassembled WGS sequence"/>
</dbReference>
<sequence length="245" mass="27636">MSSALHYLTRDNVPFDWGAEQQQSFSDLKTALTTAPVVAYPTDEGKLEMYCDASQKRIASVLILNVNGVRRPISFYSKGLTKHALNWSTMEKECYSIIASAEKYRPYIWGGKMSNNLAPGNSAAVGMVVIHHSLRTVRYGLAQSTTFRLLAQNDVLHTPYKFCTAPEYITNLQAIVHREPDRVDDGYEQTRLFLRQLASNQLPERYFTPPSDSSSEEEVENFAVRPVSPALAETESSSEEEEREE</sequence>
<name>A0A8J2J7F9_9HEXA</name>